<dbReference type="Proteomes" id="UP000015105">
    <property type="component" value="Chromosome 3D"/>
</dbReference>
<dbReference type="GO" id="GO:0016567">
    <property type="term" value="P:protein ubiquitination"/>
    <property type="evidence" value="ECO:0007669"/>
    <property type="project" value="TreeGrafter"/>
</dbReference>
<dbReference type="AlphaFoldDB" id="A0A453DQT1"/>
<feature type="transmembrane region" description="Helical" evidence="1">
    <location>
        <begin position="100"/>
        <end position="121"/>
    </location>
</feature>
<dbReference type="PANTHER" id="PTHR23012:SF174">
    <property type="entry name" value="OS01G0121200 PROTEIN"/>
    <property type="match status" value="1"/>
</dbReference>
<keyword evidence="1" id="KW-1133">Transmembrane helix</keyword>
<dbReference type="Gramene" id="AET3Gv20043000.13">
    <property type="protein sequence ID" value="AET3Gv20043000.13"/>
    <property type="gene ID" value="AET3Gv20043000"/>
</dbReference>
<dbReference type="GO" id="GO:0016020">
    <property type="term" value="C:membrane"/>
    <property type="evidence" value="ECO:0007669"/>
    <property type="project" value="TreeGrafter"/>
</dbReference>
<evidence type="ECO:0000313" key="3">
    <source>
        <dbReference type="Proteomes" id="UP000015105"/>
    </source>
</evidence>
<dbReference type="InterPro" id="IPR033275">
    <property type="entry name" value="MARCH-like"/>
</dbReference>
<evidence type="ECO:0000256" key="1">
    <source>
        <dbReference type="SAM" id="Phobius"/>
    </source>
</evidence>
<keyword evidence="3" id="KW-1185">Reference proteome</keyword>
<sequence length="185" mass="21627">MLAEQFRPGYTAPQQLFHYGSIPMNFRGNWEVARHDLHDSQVITMVPSERDFMDEYDDYFPVRTRSSALCCRTVAIIFLALLVLRHTLPLMVGGDGEYSFALFLLLVLRTAGILFPILVMVRAMATFHRRRRQQVVPSLMISHCWVWNLVRRSDPDNSWQQNTDTSFTYTVEFCVYYFLMRNSGV</sequence>
<evidence type="ECO:0000313" key="2">
    <source>
        <dbReference type="EnsemblPlants" id="AET3Gv20043000.13"/>
    </source>
</evidence>
<keyword evidence="1" id="KW-0472">Membrane</keyword>
<reference evidence="2" key="4">
    <citation type="submission" date="2019-03" db="UniProtKB">
        <authorList>
            <consortium name="EnsemblPlants"/>
        </authorList>
    </citation>
    <scope>IDENTIFICATION</scope>
</reference>
<name>A0A453DQT1_AEGTS</name>
<feature type="transmembrane region" description="Helical" evidence="1">
    <location>
        <begin position="69"/>
        <end position="88"/>
    </location>
</feature>
<keyword evidence="1" id="KW-0812">Transmembrane</keyword>
<reference evidence="3" key="1">
    <citation type="journal article" date="2014" name="Science">
        <title>Ancient hybridizations among the ancestral genomes of bread wheat.</title>
        <authorList>
            <consortium name="International Wheat Genome Sequencing Consortium,"/>
            <person name="Marcussen T."/>
            <person name="Sandve S.R."/>
            <person name="Heier L."/>
            <person name="Spannagl M."/>
            <person name="Pfeifer M."/>
            <person name="Jakobsen K.S."/>
            <person name="Wulff B.B."/>
            <person name="Steuernagel B."/>
            <person name="Mayer K.F."/>
            <person name="Olsen O.A."/>
        </authorList>
    </citation>
    <scope>NUCLEOTIDE SEQUENCE [LARGE SCALE GENOMIC DNA]</scope>
    <source>
        <strain evidence="3">cv. AL8/78</strain>
    </source>
</reference>
<reference evidence="2" key="3">
    <citation type="journal article" date="2017" name="Nature">
        <title>Genome sequence of the progenitor of the wheat D genome Aegilops tauschii.</title>
        <authorList>
            <person name="Luo M.C."/>
            <person name="Gu Y.Q."/>
            <person name="Puiu D."/>
            <person name="Wang H."/>
            <person name="Twardziok S.O."/>
            <person name="Deal K.R."/>
            <person name="Huo N."/>
            <person name="Zhu T."/>
            <person name="Wang L."/>
            <person name="Wang Y."/>
            <person name="McGuire P.E."/>
            <person name="Liu S."/>
            <person name="Long H."/>
            <person name="Ramasamy R.K."/>
            <person name="Rodriguez J.C."/>
            <person name="Van S.L."/>
            <person name="Yuan L."/>
            <person name="Wang Z."/>
            <person name="Xia Z."/>
            <person name="Xiao L."/>
            <person name="Anderson O.D."/>
            <person name="Ouyang S."/>
            <person name="Liang Y."/>
            <person name="Zimin A.V."/>
            <person name="Pertea G."/>
            <person name="Qi P."/>
            <person name="Bennetzen J.L."/>
            <person name="Dai X."/>
            <person name="Dawson M.W."/>
            <person name="Muller H.G."/>
            <person name="Kugler K."/>
            <person name="Rivarola-Duarte L."/>
            <person name="Spannagl M."/>
            <person name="Mayer K.F.X."/>
            <person name="Lu F.H."/>
            <person name="Bevan M.W."/>
            <person name="Leroy P."/>
            <person name="Li P."/>
            <person name="You F.M."/>
            <person name="Sun Q."/>
            <person name="Liu Z."/>
            <person name="Lyons E."/>
            <person name="Wicker T."/>
            <person name="Salzberg S.L."/>
            <person name="Devos K.M."/>
            <person name="Dvorak J."/>
        </authorList>
    </citation>
    <scope>NUCLEOTIDE SEQUENCE [LARGE SCALE GENOMIC DNA]</scope>
    <source>
        <strain evidence="2">cv. AL8/78</strain>
    </source>
</reference>
<proteinExistence type="predicted"/>
<dbReference type="Pfam" id="PF12428">
    <property type="entry name" value="DUF3675"/>
    <property type="match status" value="1"/>
</dbReference>
<dbReference type="GO" id="GO:0004842">
    <property type="term" value="F:ubiquitin-protein transferase activity"/>
    <property type="evidence" value="ECO:0007669"/>
    <property type="project" value="TreeGrafter"/>
</dbReference>
<protein>
    <submittedName>
        <fullName evidence="2">Uncharacterized protein</fullName>
    </submittedName>
</protein>
<accession>A0A453DQT1</accession>
<reference evidence="2" key="5">
    <citation type="journal article" date="2021" name="G3 (Bethesda)">
        <title>Aegilops tauschii genome assembly Aet v5.0 features greater sequence contiguity and improved annotation.</title>
        <authorList>
            <person name="Wang L."/>
            <person name="Zhu T."/>
            <person name="Rodriguez J.C."/>
            <person name="Deal K.R."/>
            <person name="Dubcovsky J."/>
            <person name="McGuire P.E."/>
            <person name="Lux T."/>
            <person name="Spannagl M."/>
            <person name="Mayer K.F.X."/>
            <person name="Baldrich P."/>
            <person name="Meyers B.C."/>
            <person name="Huo N."/>
            <person name="Gu Y.Q."/>
            <person name="Zhou H."/>
            <person name="Devos K.M."/>
            <person name="Bennetzen J.L."/>
            <person name="Unver T."/>
            <person name="Budak H."/>
            <person name="Gulick P.J."/>
            <person name="Galiba G."/>
            <person name="Kalapos B."/>
            <person name="Nelson D.R."/>
            <person name="Li P."/>
            <person name="You F.M."/>
            <person name="Luo M.C."/>
            <person name="Dvorak J."/>
        </authorList>
    </citation>
    <scope>NUCLEOTIDE SEQUENCE [LARGE SCALE GENOMIC DNA]</scope>
    <source>
        <strain evidence="2">cv. AL8/78</strain>
    </source>
</reference>
<dbReference type="EnsemblPlants" id="AET3Gv20043000.13">
    <property type="protein sequence ID" value="AET3Gv20043000.13"/>
    <property type="gene ID" value="AET3Gv20043000"/>
</dbReference>
<organism evidence="2 3">
    <name type="scientific">Aegilops tauschii subsp. strangulata</name>
    <name type="common">Goatgrass</name>
    <dbReference type="NCBI Taxonomy" id="200361"/>
    <lineage>
        <taxon>Eukaryota</taxon>
        <taxon>Viridiplantae</taxon>
        <taxon>Streptophyta</taxon>
        <taxon>Embryophyta</taxon>
        <taxon>Tracheophyta</taxon>
        <taxon>Spermatophyta</taxon>
        <taxon>Magnoliopsida</taxon>
        <taxon>Liliopsida</taxon>
        <taxon>Poales</taxon>
        <taxon>Poaceae</taxon>
        <taxon>BOP clade</taxon>
        <taxon>Pooideae</taxon>
        <taxon>Triticodae</taxon>
        <taxon>Triticeae</taxon>
        <taxon>Triticinae</taxon>
        <taxon>Aegilops</taxon>
    </lineage>
</organism>
<dbReference type="PANTHER" id="PTHR23012">
    <property type="entry name" value="RING/FYVE/PHD ZINC FINGER DOMAIN-CONTAINING"/>
    <property type="match status" value="1"/>
</dbReference>
<reference evidence="3" key="2">
    <citation type="journal article" date="2017" name="Nat. Plants">
        <title>The Aegilops tauschii genome reveals multiple impacts of transposons.</title>
        <authorList>
            <person name="Zhao G."/>
            <person name="Zou C."/>
            <person name="Li K."/>
            <person name="Wang K."/>
            <person name="Li T."/>
            <person name="Gao L."/>
            <person name="Zhang X."/>
            <person name="Wang H."/>
            <person name="Yang Z."/>
            <person name="Liu X."/>
            <person name="Jiang W."/>
            <person name="Mao L."/>
            <person name="Kong X."/>
            <person name="Jiao Y."/>
            <person name="Jia J."/>
        </authorList>
    </citation>
    <scope>NUCLEOTIDE SEQUENCE [LARGE SCALE GENOMIC DNA]</scope>
    <source>
        <strain evidence="3">cv. AL8/78</strain>
    </source>
</reference>
<dbReference type="InterPro" id="IPR022143">
    <property type="entry name" value="DUF3675"/>
</dbReference>